<name>F0F0S5_9NEIS</name>
<keyword evidence="2" id="KW-1185">Reference proteome</keyword>
<organism evidence="1 2">
    <name type="scientific">Kingella denitrificans ATCC 33394</name>
    <dbReference type="NCBI Taxonomy" id="888741"/>
    <lineage>
        <taxon>Bacteria</taxon>
        <taxon>Pseudomonadati</taxon>
        <taxon>Pseudomonadota</taxon>
        <taxon>Betaproteobacteria</taxon>
        <taxon>Neisseriales</taxon>
        <taxon>Neisseriaceae</taxon>
        <taxon>Kingella</taxon>
    </lineage>
</organism>
<sequence length="45" mass="5026">MFGQPEKQPAPPNPSLCGKGRFVRPQKILKIKHGVLPPYPRFQAA</sequence>
<dbReference type="Proteomes" id="UP000004088">
    <property type="component" value="Unassembled WGS sequence"/>
</dbReference>
<reference evidence="1 2" key="1">
    <citation type="submission" date="2011-01" db="EMBL/GenBank/DDBJ databases">
        <authorList>
            <person name="Muzny D."/>
            <person name="Qin X."/>
            <person name="Deng J."/>
            <person name="Jiang H."/>
            <person name="Liu Y."/>
            <person name="Qu J."/>
            <person name="Song X.-Z."/>
            <person name="Zhang L."/>
            <person name="Thornton R."/>
            <person name="Coyle M."/>
            <person name="Francisco L."/>
            <person name="Jackson L."/>
            <person name="Javaid M."/>
            <person name="Korchina V."/>
            <person name="Kovar C."/>
            <person name="Mata R."/>
            <person name="Mathew T."/>
            <person name="Ngo R."/>
            <person name="Nguyen L."/>
            <person name="Nguyen N."/>
            <person name="Okwuonu G."/>
            <person name="Ongeri F."/>
            <person name="Pham C."/>
            <person name="Simmons D."/>
            <person name="Wilczek-Boney K."/>
            <person name="Hale W."/>
            <person name="Jakkamsetti A."/>
            <person name="Pham P."/>
            <person name="Ruth R."/>
            <person name="San Lucas F."/>
            <person name="Warren J."/>
            <person name="Zhang J."/>
            <person name="Zhao Z."/>
            <person name="Zhou C."/>
            <person name="Zhu D."/>
            <person name="Lee S."/>
            <person name="Bess C."/>
            <person name="Blankenburg K."/>
            <person name="Forbes L."/>
            <person name="Fu Q."/>
            <person name="Gubbala S."/>
            <person name="Hirani K."/>
            <person name="Jayaseelan J.C."/>
            <person name="Lara F."/>
            <person name="Munidasa M."/>
            <person name="Palculict T."/>
            <person name="Patil S."/>
            <person name="Pu L.-L."/>
            <person name="Saada N."/>
            <person name="Tang L."/>
            <person name="Weissenberger G."/>
            <person name="Zhu Y."/>
            <person name="Hemphill L."/>
            <person name="Shang Y."/>
            <person name="Youmans B."/>
            <person name="Ayvaz T."/>
            <person name="Ross M."/>
            <person name="Santibanez J."/>
            <person name="Aqrawi P."/>
            <person name="Gross S."/>
            <person name="Joshi V."/>
            <person name="Fowler G."/>
            <person name="Nazareth L."/>
            <person name="Reid J."/>
            <person name="Worley K."/>
            <person name="Petrosino J."/>
            <person name="Highlander S."/>
            <person name="Gibbs R."/>
        </authorList>
    </citation>
    <scope>NUCLEOTIDE SEQUENCE [LARGE SCALE GENOMIC DNA]</scope>
    <source>
        <strain evidence="1 2">ATCC 33394</strain>
    </source>
</reference>
<comment type="caution">
    <text evidence="1">The sequence shown here is derived from an EMBL/GenBank/DDBJ whole genome shotgun (WGS) entry which is preliminary data.</text>
</comment>
<dbReference type="EMBL" id="AEWV01000030">
    <property type="protein sequence ID" value="EGC16907.1"/>
    <property type="molecule type" value="Genomic_DNA"/>
</dbReference>
<evidence type="ECO:0000313" key="1">
    <source>
        <dbReference type="EMBL" id="EGC16907.1"/>
    </source>
</evidence>
<evidence type="ECO:0000313" key="2">
    <source>
        <dbReference type="Proteomes" id="UP000004088"/>
    </source>
</evidence>
<dbReference type="AlphaFoldDB" id="F0F0S5"/>
<gene>
    <name evidence="1" type="ORF">HMPREF9098_1710</name>
</gene>
<protein>
    <submittedName>
        <fullName evidence="1">Uncharacterized protein</fullName>
    </submittedName>
</protein>
<proteinExistence type="predicted"/>
<accession>F0F0S5</accession>
<dbReference type="HOGENOM" id="CLU_3200882_0_0_4"/>